<evidence type="ECO:0000256" key="4">
    <source>
        <dbReference type="SAM" id="Phobius"/>
    </source>
</evidence>
<dbReference type="PANTHER" id="PTHR11712:SF320">
    <property type="entry name" value="BETA-KETOACYL SYNTHASE"/>
    <property type="match status" value="1"/>
</dbReference>
<dbReference type="InterPro" id="IPR016039">
    <property type="entry name" value="Thiolase-like"/>
</dbReference>
<feature type="transmembrane region" description="Helical" evidence="4">
    <location>
        <begin position="738"/>
        <end position="759"/>
    </location>
</feature>
<keyword evidence="4" id="KW-0472">Membrane</keyword>
<dbReference type="PANTHER" id="PTHR11712">
    <property type="entry name" value="POLYKETIDE SYNTHASE-RELATED"/>
    <property type="match status" value="1"/>
</dbReference>
<keyword evidence="4" id="KW-1133">Transmembrane helix</keyword>
<evidence type="ECO:0000259" key="5">
    <source>
        <dbReference type="PROSITE" id="PS52004"/>
    </source>
</evidence>
<dbReference type="InterPro" id="IPR014030">
    <property type="entry name" value="Ketoacyl_synth_N"/>
</dbReference>
<dbReference type="PROSITE" id="PS52004">
    <property type="entry name" value="KS3_2"/>
    <property type="match status" value="1"/>
</dbReference>
<dbReference type="InterPro" id="IPR000794">
    <property type="entry name" value="Beta-ketoacyl_synthase"/>
</dbReference>
<protein>
    <submittedName>
        <fullName evidence="6">Oxoacyl-ACP synthase II</fullName>
    </submittedName>
</protein>
<dbReference type="Pfam" id="PF02801">
    <property type="entry name" value="Ketoacyl-synt_C"/>
    <property type="match status" value="1"/>
</dbReference>
<keyword evidence="2 3" id="KW-0808">Transferase</keyword>
<dbReference type="GO" id="GO:0006633">
    <property type="term" value="P:fatty acid biosynthetic process"/>
    <property type="evidence" value="ECO:0007669"/>
    <property type="project" value="TreeGrafter"/>
</dbReference>
<dbReference type="SMART" id="SM00825">
    <property type="entry name" value="PKS_KS"/>
    <property type="match status" value="1"/>
</dbReference>
<sequence>MRIWVTGIGVVSPLARGAMATMDRLIAGERAFRPLSLFEIAGTRGRMVAEVRDLSPEEVAPPGEAEGWSRTDAMAVLAAREALAHADVDPGATPVDLVVGGTTAGMFETEELLAWLSHDPSAIAPLKRMLSHPLSSTADHVRAAVGPFRRVRSVCSACSSGANALLLGAAWIRAGLSTCVLAGGADGLCRLTYTGFGALSAVDPEPCRPFDRRRAGLNLGEAAAFLLLEPEDAARARGAEPIVELRGWATGAEAHHITNPEREGRTAARVMRDALRCAALAPSDLDYINAHGTATPLNDAMESAALRACLGAEVDRIAVSSSKGQIGHTLGAAGAIEAAITALAVARGVMPPTCGLEEVDPECQLVHLKEARKAPIRAAMSNSFGFGGTDSALVFAQAGRFPPPPGADGAPRRRSVVVTAAATIGPLGVLASRGGAAYLEPGPAPTEGAIAFHAGAHLDLARARRLDRAGRLTTAAILTAIADAGLAGAAPGEAGANAGDAGTSAGAPPSAVTPSRAFPGAIVGASFGSVDASTAYMRRIYDKGAKFASPADFPNLVPSSPVGHASIYLGLRGPVFAMADLGATAEAAMVTAIELITAGEGEALAAGSVEEASPMIERCLGPICSEVAQCGVRSEGAAVVLFESDARARERGARALARVAFWTSWRGDGVGMLAGAPAPAGPAAIPSQGARRGVPSPAAVFIGRQEERLVACLRGSPWAEVPRSILASRAGDHEGAGGFAAAAAVAALASGALASVLILGGAPDRGYAILLVAPGDA</sequence>
<evidence type="ECO:0000256" key="3">
    <source>
        <dbReference type="RuleBase" id="RU003694"/>
    </source>
</evidence>
<evidence type="ECO:0000256" key="2">
    <source>
        <dbReference type="ARBA" id="ARBA00022679"/>
    </source>
</evidence>
<dbReference type="Gene3D" id="3.40.47.10">
    <property type="match status" value="3"/>
</dbReference>
<dbReference type="SUPFAM" id="SSF53901">
    <property type="entry name" value="Thiolase-like"/>
    <property type="match status" value="3"/>
</dbReference>
<evidence type="ECO:0000256" key="1">
    <source>
        <dbReference type="ARBA" id="ARBA00008467"/>
    </source>
</evidence>
<dbReference type="OrthoDB" id="5479871at2"/>
<dbReference type="GO" id="GO:0004315">
    <property type="term" value="F:3-oxoacyl-[acyl-carrier-protein] synthase activity"/>
    <property type="evidence" value="ECO:0007669"/>
    <property type="project" value="TreeGrafter"/>
</dbReference>
<keyword evidence="4" id="KW-0812">Transmembrane</keyword>
<name>A0A4P2Q5W1_SORCE</name>
<dbReference type="Proteomes" id="UP000295781">
    <property type="component" value="Chromosome"/>
</dbReference>
<dbReference type="Pfam" id="PF00109">
    <property type="entry name" value="ketoacyl-synt"/>
    <property type="match status" value="1"/>
</dbReference>
<feature type="domain" description="Ketosynthase family 3 (KS3)" evidence="5">
    <location>
        <begin position="1"/>
        <end position="397"/>
    </location>
</feature>
<proteinExistence type="inferred from homology"/>
<comment type="similarity">
    <text evidence="1 3">Belongs to the thiolase-like superfamily. Beta-ketoacyl-ACP synthases family.</text>
</comment>
<reference evidence="6 7" key="1">
    <citation type="submission" date="2015-09" db="EMBL/GenBank/DDBJ databases">
        <title>Sorangium comparison.</title>
        <authorList>
            <person name="Zaburannyi N."/>
            <person name="Bunk B."/>
            <person name="Overmann J."/>
            <person name="Mueller R."/>
        </authorList>
    </citation>
    <scope>NUCLEOTIDE SEQUENCE [LARGE SCALE GENOMIC DNA]</scope>
    <source>
        <strain evidence="6 7">So ceGT47</strain>
    </source>
</reference>
<dbReference type="CDD" id="cd00834">
    <property type="entry name" value="KAS_I_II"/>
    <property type="match status" value="1"/>
</dbReference>
<accession>A0A4P2Q5W1</accession>
<gene>
    <name evidence="6" type="ORF">SOCEGT47_053770</name>
</gene>
<evidence type="ECO:0000313" key="7">
    <source>
        <dbReference type="Proteomes" id="UP000295781"/>
    </source>
</evidence>
<dbReference type="AlphaFoldDB" id="A0A4P2Q5W1"/>
<evidence type="ECO:0000313" key="6">
    <source>
        <dbReference type="EMBL" id="AUX24837.1"/>
    </source>
</evidence>
<dbReference type="RefSeq" id="WP_129351379.1">
    <property type="nucleotide sequence ID" value="NZ_CP012670.1"/>
</dbReference>
<dbReference type="InterPro" id="IPR014031">
    <property type="entry name" value="Ketoacyl_synth_C"/>
</dbReference>
<dbReference type="EMBL" id="CP012670">
    <property type="protein sequence ID" value="AUX24837.1"/>
    <property type="molecule type" value="Genomic_DNA"/>
</dbReference>
<dbReference type="InterPro" id="IPR020841">
    <property type="entry name" value="PKS_Beta-ketoAc_synthase_dom"/>
</dbReference>
<organism evidence="6 7">
    <name type="scientific">Sorangium cellulosum</name>
    <name type="common">Polyangium cellulosum</name>
    <dbReference type="NCBI Taxonomy" id="56"/>
    <lineage>
        <taxon>Bacteria</taxon>
        <taxon>Pseudomonadati</taxon>
        <taxon>Myxococcota</taxon>
        <taxon>Polyangia</taxon>
        <taxon>Polyangiales</taxon>
        <taxon>Polyangiaceae</taxon>
        <taxon>Sorangium</taxon>
    </lineage>
</organism>